<dbReference type="SUPFAM" id="SSF53850">
    <property type="entry name" value="Periplasmic binding protein-like II"/>
    <property type="match status" value="1"/>
</dbReference>
<sequence length="558" mass="62314">MQSRKLTKTLAVVILSLLLLTACSSNQTATNSTPGSEQTADKPGFGGTLRIGMTADPDTLNPLVSNTTPGNWVNSLIYPHLMTMNIEGNKVPDIADSVQVSNDGKLVTFKLRSGLHWQDGQPLTSADVKFTGEYLVKHKLQWTSEIFDQVESVETPDELTVTYKLKQPYPSFVGTVGYWIRIVPKHIWEKVSDPKNFDNKEPIGAGPFAFVKWEKGQYVELKAANEWFSAPERRPYLDKVIFKIYPDINTMVLALQADEIDVTAQDIPMSAVRQLETNEAIQIVQTPSLGYAYYSFNLNPKRAPLPTQDKNFRLAMAMATDKKTIINVGLEGAGIDIDTPISPVFADWVNPKAKAPAYDVAKAKELLAKAGYKDSDGNGIINAPEQYGGKDVELKLMYDSANAFHQKIAKILVKNASEISVKLVPVPVEFNTLNSKIFNEKDFEMHIGRWGVLDEQSELMQSLFDSEASLNFTGLKSQELDNIVRAAKFAPTKEKSREKVFAAQEWFVTEFPVVPIYVQKFNLAYNSEKFDGFKLYPSDLQGLVDPDSLASVYQKKQR</sequence>
<gene>
    <name evidence="7" type="ORF">EDM56_14035</name>
</gene>
<name>A0A3M8DJA1_9BACL</name>
<reference evidence="7 8" key="1">
    <citation type="submission" date="2018-10" db="EMBL/GenBank/DDBJ databases">
        <title>Phylogenomics of Brevibacillus.</title>
        <authorList>
            <person name="Dunlap C."/>
        </authorList>
    </citation>
    <scope>NUCLEOTIDE SEQUENCE [LARGE SCALE GENOMIC DNA]</scope>
    <source>
        <strain evidence="7 8">JCM 15716</strain>
    </source>
</reference>
<dbReference type="EMBL" id="RHHQ01000011">
    <property type="protein sequence ID" value="RNB87689.1"/>
    <property type="molecule type" value="Genomic_DNA"/>
</dbReference>
<dbReference type="Pfam" id="PF00496">
    <property type="entry name" value="SBP_bac_5"/>
    <property type="match status" value="1"/>
</dbReference>
<dbReference type="RefSeq" id="WP_122918531.1">
    <property type="nucleotide sequence ID" value="NZ_RHHQ01000011.1"/>
</dbReference>
<dbReference type="InterPro" id="IPR000914">
    <property type="entry name" value="SBP_5_dom"/>
</dbReference>
<dbReference type="Gene3D" id="3.10.105.10">
    <property type="entry name" value="Dipeptide-binding Protein, Domain 3"/>
    <property type="match status" value="1"/>
</dbReference>
<keyword evidence="3 5" id="KW-0732">Signal</keyword>
<dbReference type="PROSITE" id="PS51257">
    <property type="entry name" value="PROKAR_LIPOPROTEIN"/>
    <property type="match status" value="1"/>
</dbReference>
<dbReference type="GO" id="GO:1904680">
    <property type="term" value="F:peptide transmembrane transporter activity"/>
    <property type="evidence" value="ECO:0007669"/>
    <property type="project" value="TreeGrafter"/>
</dbReference>
<keyword evidence="8" id="KW-1185">Reference proteome</keyword>
<dbReference type="OrthoDB" id="9796817at2"/>
<dbReference type="Gene3D" id="3.40.190.10">
    <property type="entry name" value="Periplasmic binding protein-like II"/>
    <property type="match status" value="1"/>
</dbReference>
<feature type="signal peptide" evidence="5">
    <location>
        <begin position="1"/>
        <end position="29"/>
    </location>
</feature>
<dbReference type="GO" id="GO:0043190">
    <property type="term" value="C:ATP-binding cassette (ABC) transporter complex"/>
    <property type="evidence" value="ECO:0007669"/>
    <property type="project" value="InterPro"/>
</dbReference>
<evidence type="ECO:0000259" key="6">
    <source>
        <dbReference type="Pfam" id="PF00496"/>
    </source>
</evidence>
<protein>
    <submittedName>
        <fullName evidence="7">ABC transporter substrate-binding protein</fullName>
    </submittedName>
</protein>
<feature type="compositionally biased region" description="Polar residues" evidence="4">
    <location>
        <begin position="26"/>
        <end position="38"/>
    </location>
</feature>
<evidence type="ECO:0000313" key="7">
    <source>
        <dbReference type="EMBL" id="RNB87689.1"/>
    </source>
</evidence>
<feature type="chain" id="PRO_5039565731" evidence="5">
    <location>
        <begin position="30"/>
        <end position="558"/>
    </location>
</feature>
<evidence type="ECO:0000256" key="4">
    <source>
        <dbReference type="SAM" id="MobiDB-lite"/>
    </source>
</evidence>
<feature type="region of interest" description="Disordered" evidence="4">
    <location>
        <begin position="26"/>
        <end position="48"/>
    </location>
</feature>
<comment type="similarity">
    <text evidence="1">Belongs to the bacterial solute-binding protein 5 family.</text>
</comment>
<dbReference type="AlphaFoldDB" id="A0A3M8DJA1"/>
<dbReference type="InterPro" id="IPR039424">
    <property type="entry name" value="SBP_5"/>
</dbReference>
<evidence type="ECO:0000313" key="8">
    <source>
        <dbReference type="Proteomes" id="UP000271031"/>
    </source>
</evidence>
<proteinExistence type="inferred from homology"/>
<evidence type="ECO:0000256" key="5">
    <source>
        <dbReference type="SAM" id="SignalP"/>
    </source>
</evidence>
<dbReference type="Proteomes" id="UP000271031">
    <property type="component" value="Unassembled WGS sequence"/>
</dbReference>
<feature type="domain" description="Solute-binding protein family 5" evidence="6">
    <location>
        <begin position="91"/>
        <end position="453"/>
    </location>
</feature>
<keyword evidence="2" id="KW-0813">Transport</keyword>
<dbReference type="PANTHER" id="PTHR30290">
    <property type="entry name" value="PERIPLASMIC BINDING COMPONENT OF ABC TRANSPORTER"/>
    <property type="match status" value="1"/>
</dbReference>
<dbReference type="InterPro" id="IPR030678">
    <property type="entry name" value="Peptide/Ni-bd"/>
</dbReference>
<evidence type="ECO:0000256" key="3">
    <source>
        <dbReference type="ARBA" id="ARBA00022729"/>
    </source>
</evidence>
<dbReference type="PIRSF" id="PIRSF002741">
    <property type="entry name" value="MppA"/>
    <property type="match status" value="1"/>
</dbReference>
<organism evidence="7 8">
    <name type="scientific">Brevibacillus fluminis</name>
    <dbReference type="NCBI Taxonomy" id="511487"/>
    <lineage>
        <taxon>Bacteria</taxon>
        <taxon>Bacillati</taxon>
        <taxon>Bacillota</taxon>
        <taxon>Bacilli</taxon>
        <taxon>Bacillales</taxon>
        <taxon>Paenibacillaceae</taxon>
        <taxon>Brevibacillus</taxon>
    </lineage>
</organism>
<evidence type="ECO:0000256" key="2">
    <source>
        <dbReference type="ARBA" id="ARBA00022448"/>
    </source>
</evidence>
<evidence type="ECO:0000256" key="1">
    <source>
        <dbReference type="ARBA" id="ARBA00005695"/>
    </source>
</evidence>
<dbReference type="CDD" id="cd00995">
    <property type="entry name" value="PBP2_NikA_DppA_OppA_like"/>
    <property type="match status" value="1"/>
</dbReference>
<dbReference type="PANTHER" id="PTHR30290:SF9">
    <property type="entry name" value="OLIGOPEPTIDE-BINDING PROTEIN APPA"/>
    <property type="match status" value="1"/>
</dbReference>
<accession>A0A3M8DJA1</accession>
<comment type="caution">
    <text evidence="7">The sequence shown here is derived from an EMBL/GenBank/DDBJ whole genome shotgun (WGS) entry which is preliminary data.</text>
</comment>
<dbReference type="GO" id="GO:0015833">
    <property type="term" value="P:peptide transport"/>
    <property type="evidence" value="ECO:0007669"/>
    <property type="project" value="TreeGrafter"/>
</dbReference>
<dbReference type="GO" id="GO:0042597">
    <property type="term" value="C:periplasmic space"/>
    <property type="evidence" value="ECO:0007669"/>
    <property type="project" value="UniProtKB-ARBA"/>
</dbReference>